<dbReference type="AlphaFoldDB" id="A0A7R8YY69"/>
<dbReference type="PROSITE" id="PS51257">
    <property type="entry name" value="PROKAR_LIPOPROTEIN"/>
    <property type="match status" value="1"/>
</dbReference>
<keyword evidence="1" id="KW-0812">Transmembrane</keyword>
<feature type="transmembrane region" description="Helical" evidence="1">
    <location>
        <begin position="50"/>
        <end position="77"/>
    </location>
</feature>
<sequence length="129" mass="14824">MCILSLRLFTNFVPFYFKYSQLFVIVGSCEIEVKLVREIFQAEFFKKSSLSIIITLFTMNLKFVIIFAMLIICAIAGDFCGRHGDSCNSDAECCGSVKCNRFAKKCQTQITEDELKAQREKIFYHGNKQ</sequence>
<evidence type="ECO:0000313" key="3">
    <source>
        <dbReference type="Proteomes" id="UP000594454"/>
    </source>
</evidence>
<keyword evidence="3" id="KW-1185">Reference proteome</keyword>
<keyword evidence="1" id="KW-1133">Transmembrane helix</keyword>
<reference evidence="2 3" key="1">
    <citation type="submission" date="2020-11" db="EMBL/GenBank/DDBJ databases">
        <authorList>
            <person name="Wallbank WR R."/>
            <person name="Pardo Diaz C."/>
            <person name="Kozak K."/>
            <person name="Martin S."/>
            <person name="Jiggins C."/>
            <person name="Moest M."/>
            <person name="Warren A I."/>
            <person name="Generalovic N T."/>
            <person name="Byers J.R.P. K."/>
            <person name="Montejo-Kovacevich G."/>
            <person name="Yen C E."/>
        </authorList>
    </citation>
    <scope>NUCLEOTIDE SEQUENCE [LARGE SCALE GENOMIC DNA]</scope>
</reference>
<proteinExistence type="predicted"/>
<organism evidence="2 3">
    <name type="scientific">Hermetia illucens</name>
    <name type="common">Black soldier fly</name>
    <dbReference type="NCBI Taxonomy" id="343691"/>
    <lineage>
        <taxon>Eukaryota</taxon>
        <taxon>Metazoa</taxon>
        <taxon>Ecdysozoa</taxon>
        <taxon>Arthropoda</taxon>
        <taxon>Hexapoda</taxon>
        <taxon>Insecta</taxon>
        <taxon>Pterygota</taxon>
        <taxon>Neoptera</taxon>
        <taxon>Endopterygota</taxon>
        <taxon>Diptera</taxon>
        <taxon>Brachycera</taxon>
        <taxon>Stratiomyomorpha</taxon>
        <taxon>Stratiomyidae</taxon>
        <taxon>Hermetiinae</taxon>
        <taxon>Hermetia</taxon>
    </lineage>
</organism>
<protein>
    <submittedName>
        <fullName evidence="2">Uncharacterized protein</fullName>
    </submittedName>
</protein>
<dbReference type="InParanoid" id="A0A7R8YY69"/>
<accession>A0A7R8YY69</accession>
<name>A0A7R8YY69_HERIL</name>
<keyword evidence="1" id="KW-0472">Membrane</keyword>
<dbReference type="Proteomes" id="UP000594454">
    <property type="component" value="Chromosome 3"/>
</dbReference>
<gene>
    <name evidence="2" type="ORF">HERILL_LOCUS9303</name>
</gene>
<evidence type="ECO:0000256" key="1">
    <source>
        <dbReference type="SAM" id="Phobius"/>
    </source>
</evidence>
<dbReference type="EMBL" id="LR899011">
    <property type="protein sequence ID" value="CAD7086535.1"/>
    <property type="molecule type" value="Genomic_DNA"/>
</dbReference>
<evidence type="ECO:0000313" key="2">
    <source>
        <dbReference type="EMBL" id="CAD7086535.1"/>
    </source>
</evidence>